<gene>
    <name evidence="2" type="ORF">ECPE_LOCUS11257</name>
</gene>
<feature type="transmembrane region" description="Helical" evidence="1">
    <location>
        <begin position="59"/>
        <end position="85"/>
    </location>
</feature>
<dbReference type="Proteomes" id="UP000272942">
    <property type="component" value="Unassembled WGS sequence"/>
</dbReference>
<dbReference type="AlphaFoldDB" id="A0A183AWC2"/>
<reference evidence="2 3" key="2">
    <citation type="submission" date="2018-11" db="EMBL/GenBank/DDBJ databases">
        <authorList>
            <consortium name="Pathogen Informatics"/>
        </authorList>
    </citation>
    <scope>NUCLEOTIDE SEQUENCE [LARGE SCALE GENOMIC DNA]</scope>
    <source>
        <strain evidence="2 3">Egypt</strain>
    </source>
</reference>
<evidence type="ECO:0000313" key="3">
    <source>
        <dbReference type="Proteomes" id="UP000272942"/>
    </source>
</evidence>
<proteinExistence type="predicted"/>
<accession>A0A183AWC2</accession>
<dbReference type="WBParaSite" id="ECPE_0001129201-mRNA-1">
    <property type="protein sequence ID" value="ECPE_0001129201-mRNA-1"/>
    <property type="gene ID" value="ECPE_0001129201"/>
</dbReference>
<keyword evidence="1" id="KW-1133">Transmembrane helix</keyword>
<keyword evidence="1" id="KW-0812">Transmembrane</keyword>
<keyword evidence="1" id="KW-0472">Membrane</keyword>
<protein>
    <submittedName>
        <fullName evidence="2 4">Uncharacterized protein</fullName>
    </submittedName>
</protein>
<reference evidence="4" key="1">
    <citation type="submission" date="2016-06" db="UniProtKB">
        <authorList>
            <consortium name="WormBaseParasite"/>
        </authorList>
    </citation>
    <scope>IDENTIFICATION</scope>
</reference>
<sequence>MGCGEKEDGLRSPTGVCELSLLPTGIRVTEKGDGGANDPVGKKGTGDLPSKPLLCDLELAGILGLVLIVAGMLGLGVEAVGGCLCRASGSVTRALVDCRALRGEEVVVAW</sequence>
<organism evidence="4">
    <name type="scientific">Echinostoma caproni</name>
    <dbReference type="NCBI Taxonomy" id="27848"/>
    <lineage>
        <taxon>Eukaryota</taxon>
        <taxon>Metazoa</taxon>
        <taxon>Spiralia</taxon>
        <taxon>Lophotrochozoa</taxon>
        <taxon>Platyhelminthes</taxon>
        <taxon>Trematoda</taxon>
        <taxon>Digenea</taxon>
        <taxon>Plagiorchiida</taxon>
        <taxon>Echinostomata</taxon>
        <taxon>Echinostomatoidea</taxon>
        <taxon>Echinostomatidae</taxon>
        <taxon>Echinostoma</taxon>
    </lineage>
</organism>
<name>A0A183AWC2_9TREM</name>
<evidence type="ECO:0000313" key="2">
    <source>
        <dbReference type="EMBL" id="VDP88261.1"/>
    </source>
</evidence>
<dbReference type="EMBL" id="UZAN01050478">
    <property type="protein sequence ID" value="VDP88261.1"/>
    <property type="molecule type" value="Genomic_DNA"/>
</dbReference>
<keyword evidence="3" id="KW-1185">Reference proteome</keyword>
<evidence type="ECO:0000256" key="1">
    <source>
        <dbReference type="SAM" id="Phobius"/>
    </source>
</evidence>
<evidence type="ECO:0000313" key="4">
    <source>
        <dbReference type="WBParaSite" id="ECPE_0001129201-mRNA-1"/>
    </source>
</evidence>